<dbReference type="GO" id="GO:0046872">
    <property type="term" value="F:metal ion binding"/>
    <property type="evidence" value="ECO:0007669"/>
    <property type="project" value="UniProtKB-KW"/>
</dbReference>
<dbReference type="EMBL" id="CP002281">
    <property type="protein sequence ID" value="ADO82007.1"/>
    <property type="molecule type" value="Genomic_DNA"/>
</dbReference>
<evidence type="ECO:0000256" key="4">
    <source>
        <dbReference type="ARBA" id="ARBA00022723"/>
    </source>
</evidence>
<evidence type="ECO:0000256" key="3">
    <source>
        <dbReference type="ARBA" id="ARBA00011881"/>
    </source>
</evidence>
<dbReference type="FunFam" id="3.40.50.1000:FF:000029">
    <property type="entry name" value="3-deoxy-D-manno-octulosonate 8-phosphate phosphatase KdsC"/>
    <property type="match status" value="1"/>
</dbReference>
<comment type="similarity">
    <text evidence="2">Belongs to the KdsC family.</text>
</comment>
<dbReference type="InterPro" id="IPR036412">
    <property type="entry name" value="HAD-like_sf"/>
</dbReference>
<dbReference type="InterPro" id="IPR050793">
    <property type="entry name" value="CMP-NeuNAc_synthase"/>
</dbReference>
<comment type="cofactor">
    <cofactor evidence="1 7">
        <name>Mg(2+)</name>
        <dbReference type="ChEBI" id="CHEBI:18420"/>
    </cofactor>
</comment>
<evidence type="ECO:0000256" key="1">
    <source>
        <dbReference type="ARBA" id="ARBA00001946"/>
    </source>
</evidence>
<dbReference type="SFLD" id="SFLDG01136">
    <property type="entry name" value="C1.6:_Phosphoserine_Phosphatas"/>
    <property type="match status" value="1"/>
</dbReference>
<dbReference type="PANTHER" id="PTHR21485:SF3">
    <property type="entry name" value="N-ACYLNEURAMINATE CYTIDYLYLTRANSFERASE"/>
    <property type="match status" value="1"/>
</dbReference>
<evidence type="ECO:0000256" key="6">
    <source>
        <dbReference type="ARBA" id="ARBA00022842"/>
    </source>
</evidence>
<reference evidence="8 9" key="1">
    <citation type="journal article" date="2010" name="Stand. Genomic Sci.">
        <title>Complete genome sequence of Ilyobacter polytropus type strain (CuHbu1).</title>
        <authorList>
            <person name="Sikorski J."/>
            <person name="Chertkov O."/>
            <person name="Lapidus A."/>
            <person name="Nolan M."/>
            <person name="Lucas S."/>
            <person name="Del Rio T.G."/>
            <person name="Tice H."/>
            <person name="Cheng J.F."/>
            <person name="Tapia R."/>
            <person name="Han C."/>
            <person name="Goodwin L."/>
            <person name="Pitluck S."/>
            <person name="Liolios K."/>
            <person name="Ivanova N."/>
            <person name="Mavromatis K."/>
            <person name="Mikhailova N."/>
            <person name="Pati A."/>
            <person name="Chen A."/>
            <person name="Palaniappan K."/>
            <person name="Land M."/>
            <person name="Hauser L."/>
            <person name="Chang Y.J."/>
            <person name="Jeffries C.D."/>
            <person name="Brambilla E."/>
            <person name="Yasawong M."/>
            <person name="Rohde M."/>
            <person name="Pukall R."/>
            <person name="Spring S."/>
            <person name="Goker M."/>
            <person name="Woyke T."/>
            <person name="Bristow J."/>
            <person name="Eisen J.A."/>
            <person name="Markowitz V."/>
            <person name="Hugenholtz P."/>
            <person name="Kyrpides N.C."/>
            <person name="Klenk H.P."/>
        </authorList>
    </citation>
    <scope>NUCLEOTIDE SEQUENCE [LARGE SCALE GENOMIC DNA]</scope>
    <source>
        <strain evidence="9">ATCC 51220 / DSM 2926 / LMG 16218 / CuHBu1</strain>
    </source>
</reference>
<dbReference type="Proteomes" id="UP000006875">
    <property type="component" value="Chromosome"/>
</dbReference>
<dbReference type="CDD" id="cd01630">
    <property type="entry name" value="HAD_KDO-like"/>
    <property type="match status" value="1"/>
</dbReference>
<feature type="binding site" evidence="7">
    <location>
        <position position="107"/>
    </location>
    <ligand>
        <name>Mg(2+)</name>
        <dbReference type="ChEBI" id="CHEBI:18420"/>
    </ligand>
</feature>
<proteinExistence type="inferred from homology"/>
<dbReference type="GO" id="GO:0008781">
    <property type="term" value="F:N-acylneuraminate cytidylyltransferase activity"/>
    <property type="evidence" value="ECO:0007669"/>
    <property type="project" value="TreeGrafter"/>
</dbReference>
<feature type="binding site" evidence="7">
    <location>
        <position position="16"/>
    </location>
    <ligand>
        <name>substrate</name>
    </ligand>
</feature>
<dbReference type="eggNOG" id="COG1778">
    <property type="taxonomic scope" value="Bacteria"/>
</dbReference>
<dbReference type="InterPro" id="IPR006549">
    <property type="entry name" value="HAD-SF_hydro_IIIA"/>
</dbReference>
<dbReference type="OrthoDB" id="9781413at2"/>
<dbReference type="InterPro" id="IPR023214">
    <property type="entry name" value="HAD_sf"/>
</dbReference>
<dbReference type="GO" id="GO:0019143">
    <property type="term" value="F:3-deoxy-manno-octulosonate-8-phosphatase activity"/>
    <property type="evidence" value="ECO:0007669"/>
    <property type="project" value="UniProtKB-EC"/>
</dbReference>
<dbReference type="PIRSF" id="PIRSF006118">
    <property type="entry name" value="KDO8-P_Ptase"/>
    <property type="match status" value="1"/>
</dbReference>
<protein>
    <submittedName>
        <fullName evidence="8">3-deoxy-D-manno-octulosonate 8-phosphate phosphatase, YrbI family</fullName>
        <ecNumber evidence="8">3.1.3.45</ecNumber>
    </submittedName>
</protein>
<evidence type="ECO:0000256" key="5">
    <source>
        <dbReference type="ARBA" id="ARBA00022801"/>
    </source>
</evidence>
<dbReference type="Gene3D" id="3.40.50.1000">
    <property type="entry name" value="HAD superfamily/HAD-like"/>
    <property type="match status" value="1"/>
</dbReference>
<dbReference type="RefSeq" id="WP_013386678.1">
    <property type="nucleotide sequence ID" value="NC_014632.1"/>
</dbReference>
<sequence>MREKARKVKIIVLDVDGTLTDGKLYTDNNGVETKAFNAKDGMAIAQGIKYGMKFAIVTGKNSQIVKARAQELGIEEVYQKVSNKIKVLDEILEKYKLTYEETAYMGDDINDIPAIMRVGMSGAPFDSSNDILQMVDFKSSSKGGKGAVREFVEYILREKGIWNKVLEDYRNKR</sequence>
<evidence type="ECO:0000256" key="2">
    <source>
        <dbReference type="ARBA" id="ARBA00005893"/>
    </source>
</evidence>
<dbReference type="SFLD" id="SFLDS00003">
    <property type="entry name" value="Haloacid_Dehalogenase"/>
    <property type="match status" value="1"/>
</dbReference>
<keyword evidence="9" id="KW-1185">Reference proteome</keyword>
<dbReference type="EC" id="3.1.3.45" evidence="8"/>
<evidence type="ECO:0000313" key="8">
    <source>
        <dbReference type="EMBL" id="ADO82007.1"/>
    </source>
</evidence>
<name>E3H935_ILYPC</name>
<evidence type="ECO:0000313" key="9">
    <source>
        <dbReference type="Proteomes" id="UP000006875"/>
    </source>
</evidence>
<dbReference type="PANTHER" id="PTHR21485">
    <property type="entry name" value="HAD SUPERFAMILY MEMBERS CMAS AND KDSC"/>
    <property type="match status" value="1"/>
</dbReference>
<feature type="binding site" evidence="7">
    <location>
        <position position="14"/>
    </location>
    <ligand>
        <name>Mg(2+)</name>
        <dbReference type="ChEBI" id="CHEBI:18420"/>
    </ligand>
</feature>
<comment type="subunit">
    <text evidence="3">Homotetramer.</text>
</comment>
<keyword evidence="4 7" id="KW-0479">Metal-binding</keyword>
<dbReference type="SFLD" id="SFLDG01138">
    <property type="entry name" value="C1.6.2:_Deoxy-d-mannose-octulo"/>
    <property type="match status" value="1"/>
</dbReference>
<evidence type="ECO:0000256" key="7">
    <source>
        <dbReference type="PIRSR" id="PIRSR006118-2"/>
    </source>
</evidence>
<dbReference type="InterPro" id="IPR010023">
    <property type="entry name" value="KdsC_fam"/>
</dbReference>
<dbReference type="Pfam" id="PF00702">
    <property type="entry name" value="Hydrolase"/>
    <property type="match status" value="1"/>
</dbReference>
<dbReference type="SUPFAM" id="SSF56784">
    <property type="entry name" value="HAD-like"/>
    <property type="match status" value="1"/>
</dbReference>
<dbReference type="KEGG" id="ipo:Ilyop_0218"/>
<gene>
    <name evidence="8" type="ordered locus">Ilyop_0218</name>
</gene>
<dbReference type="AlphaFoldDB" id="E3H935"/>
<dbReference type="HOGENOM" id="CLU_106694_1_0_0"/>
<keyword evidence="5 8" id="KW-0378">Hydrolase</keyword>
<dbReference type="STRING" id="572544.Ilyop_0218"/>
<keyword evidence="6 7" id="KW-0460">Magnesium</keyword>
<dbReference type="NCBIfam" id="TIGR01662">
    <property type="entry name" value="HAD-SF-IIIA"/>
    <property type="match status" value="1"/>
</dbReference>
<organism evidence="8 9">
    <name type="scientific">Ilyobacter polytropus (strain ATCC 51220 / DSM 2926 / LMG 16218 / CuHBu1)</name>
    <dbReference type="NCBI Taxonomy" id="572544"/>
    <lineage>
        <taxon>Bacteria</taxon>
        <taxon>Fusobacteriati</taxon>
        <taxon>Fusobacteriota</taxon>
        <taxon>Fusobacteriia</taxon>
        <taxon>Fusobacteriales</taxon>
        <taxon>Fusobacteriaceae</taxon>
        <taxon>Ilyobacter</taxon>
    </lineage>
</organism>
<dbReference type="NCBIfam" id="TIGR01670">
    <property type="entry name" value="KdsC-phosphatas"/>
    <property type="match status" value="1"/>
</dbReference>
<accession>E3H935</accession>